<name>A0A1G4IYL3_9SACH</name>
<keyword evidence="2" id="KW-1185">Reference proteome</keyword>
<proteinExistence type="predicted"/>
<organism evidence="1 2">
    <name type="scientific">Lachancea dasiensis</name>
    <dbReference type="NCBI Taxonomy" id="1072105"/>
    <lineage>
        <taxon>Eukaryota</taxon>
        <taxon>Fungi</taxon>
        <taxon>Dikarya</taxon>
        <taxon>Ascomycota</taxon>
        <taxon>Saccharomycotina</taxon>
        <taxon>Saccharomycetes</taxon>
        <taxon>Saccharomycetales</taxon>
        <taxon>Saccharomycetaceae</taxon>
        <taxon>Lachancea</taxon>
    </lineage>
</organism>
<dbReference type="AlphaFoldDB" id="A0A1G4IYL3"/>
<evidence type="ECO:0000313" key="1">
    <source>
        <dbReference type="EMBL" id="SCU82022.1"/>
    </source>
</evidence>
<dbReference type="EMBL" id="LT598459">
    <property type="protein sequence ID" value="SCU82022.1"/>
    <property type="molecule type" value="Genomic_DNA"/>
</dbReference>
<evidence type="ECO:0000313" key="2">
    <source>
        <dbReference type="Proteomes" id="UP000190274"/>
    </source>
</evidence>
<accession>A0A1G4IYL3</accession>
<gene>
    <name evidence="1" type="ORF">LADA_0C02520G</name>
</gene>
<sequence>MFLSSWAKRALPRVRRTLVLDKLRPIRTYSRQAAARKKDELPSFTKIALVGLVGSIIFVEAVKSLEKNKPKNSYSESEFATAMQGVKRREVMFKPGDIHIQLATVGIPIAKLRKSNPNASMVDPWEVAEHYRHSQDDRYYALLNEIHEIYGENYLDHLPQGLGVVLVGRYLQDKFHGGDHVVVINFPLSVKDAIKFENEVSVVENVYFGTSSAETDLAQYYQTVNKVQVLG</sequence>
<dbReference type="OrthoDB" id="4081130at2759"/>
<protein>
    <submittedName>
        <fullName evidence="1">LADA_0C02520g1_1</fullName>
    </submittedName>
</protein>
<reference evidence="2" key="1">
    <citation type="submission" date="2016-03" db="EMBL/GenBank/DDBJ databases">
        <authorList>
            <person name="Devillers H."/>
        </authorList>
    </citation>
    <scope>NUCLEOTIDE SEQUENCE [LARGE SCALE GENOMIC DNA]</scope>
</reference>
<dbReference type="Proteomes" id="UP000190274">
    <property type="component" value="Chromosome C"/>
</dbReference>